<evidence type="ECO:0000313" key="3">
    <source>
        <dbReference type="Proteomes" id="UP000054928"/>
    </source>
</evidence>
<organism evidence="2 3">
    <name type="scientific">Plasmopara halstedii</name>
    <name type="common">Downy mildew of sunflower</name>
    <dbReference type="NCBI Taxonomy" id="4781"/>
    <lineage>
        <taxon>Eukaryota</taxon>
        <taxon>Sar</taxon>
        <taxon>Stramenopiles</taxon>
        <taxon>Oomycota</taxon>
        <taxon>Peronosporomycetes</taxon>
        <taxon>Peronosporales</taxon>
        <taxon>Peronosporaceae</taxon>
        <taxon>Plasmopara</taxon>
    </lineage>
</organism>
<accession>A0A0P1A666</accession>
<dbReference type="Proteomes" id="UP000054928">
    <property type="component" value="Unassembled WGS sequence"/>
</dbReference>
<dbReference type="EMBL" id="CCYD01000109">
    <property type="protein sequence ID" value="CEG35724.1"/>
    <property type="molecule type" value="Genomic_DNA"/>
</dbReference>
<name>A0A0P1A666_PLAHL</name>
<keyword evidence="3" id="KW-1185">Reference proteome</keyword>
<evidence type="ECO:0000313" key="2">
    <source>
        <dbReference type="EMBL" id="CEG35724.1"/>
    </source>
</evidence>
<dbReference type="RefSeq" id="XP_024572093.1">
    <property type="nucleotide sequence ID" value="XM_024727359.2"/>
</dbReference>
<evidence type="ECO:0000256" key="1">
    <source>
        <dbReference type="SAM" id="MobiDB-lite"/>
    </source>
</evidence>
<dbReference type="GeneID" id="36410162"/>
<sequence length="91" mass="10192">MEVVHEMPPAGPGPASDSGYYSVDPHLAKQLSNHFVEKSTQMHLDCSPCLSLRTKLESMATKAQRFTELLHRQGYVTGRRNNRSVVIMLAH</sequence>
<proteinExistence type="predicted"/>
<reference evidence="3" key="1">
    <citation type="submission" date="2014-09" db="EMBL/GenBank/DDBJ databases">
        <authorList>
            <person name="Sharma Rahul"/>
            <person name="Thines Marco"/>
        </authorList>
    </citation>
    <scope>NUCLEOTIDE SEQUENCE [LARGE SCALE GENOMIC DNA]</scope>
</reference>
<protein>
    <submittedName>
        <fullName evidence="2">Uncharacterized protein</fullName>
    </submittedName>
</protein>
<dbReference type="AlphaFoldDB" id="A0A0P1A666"/>
<feature type="region of interest" description="Disordered" evidence="1">
    <location>
        <begin position="1"/>
        <end position="21"/>
    </location>
</feature>